<evidence type="ECO:0000259" key="3">
    <source>
        <dbReference type="SMART" id="SM00642"/>
    </source>
</evidence>
<evidence type="ECO:0000313" key="4">
    <source>
        <dbReference type="EMBL" id="MFC6180734.1"/>
    </source>
</evidence>
<sequence>MQIDYNSFQTAYRSPFGAVMPQTSVHFTLKVQASEPIQQVSFCVAHDGQWDAEVAQTMTGPGPLYTTTFTPTQSGLYFYYFEVQLTNDTVYYGCVDGGYGGPGMQYARRDQVQMYQLTTLAAKETLPQWYREGVAYQIFVDRFYNGNPDEHVNAPKPNSFLYGRMSDRPMYIRNAQQEILRWDFFGGNLRGIEAKIPYLKRLGVTIIYLTPIFQAASNHRYDTGDYYEIDPVLGDLSDFDHLVTALHRAGMRLILDGVFNHVGVESRYFNRSGHYDTVGAAQSRTSRYYNWFTFINYPTEYDSWWGIGDLPTVDKENQDYRDFIYDQPSSVIDYWTARGVDGWRLDVADELPDDFIAGIRRALDRYPDKVLIGEVWEDASHKLAYGQRRHYLEGGGLQAVMNYPLRRLIIHVLTGTMLPAEWWRELMTLKENYPATTFAYNFNNIGSHDTPRILTMLQDDVKRLRLAIGLLMTLPGVPCLYYGDEAKMAGGKDPDNRAFYPWNQADQALQHDVTAWVHWRQARPQLNTLAFAPFYLGDYAIGYVYWQADQPQLLVVLNVTTMEHVVTSAALQLSGLPTAVAAAVTTKLVGQTVKVNQLQLFEKFT</sequence>
<dbReference type="Pfam" id="PF00128">
    <property type="entry name" value="Alpha-amylase"/>
    <property type="match status" value="1"/>
</dbReference>
<dbReference type="InterPro" id="IPR045857">
    <property type="entry name" value="O16G_dom_2"/>
</dbReference>
<dbReference type="CDD" id="cd11338">
    <property type="entry name" value="AmyAc_CMD"/>
    <property type="match status" value="1"/>
</dbReference>
<dbReference type="Gene3D" id="3.20.20.80">
    <property type="entry name" value="Glycosidases"/>
    <property type="match status" value="1"/>
</dbReference>
<protein>
    <submittedName>
        <fullName evidence="4">Glycoside hydrolase family 13 protein</fullName>
    </submittedName>
</protein>
<dbReference type="PANTHER" id="PTHR10357">
    <property type="entry name" value="ALPHA-AMYLASE FAMILY MEMBER"/>
    <property type="match status" value="1"/>
</dbReference>
<dbReference type="GO" id="GO:0016787">
    <property type="term" value="F:hydrolase activity"/>
    <property type="evidence" value="ECO:0007669"/>
    <property type="project" value="UniProtKB-KW"/>
</dbReference>
<gene>
    <name evidence="4" type="ORF">ACFP5Y_05835</name>
</gene>
<dbReference type="EMBL" id="JBHSSC010000016">
    <property type="protein sequence ID" value="MFC6180734.1"/>
    <property type="molecule type" value="Genomic_DNA"/>
</dbReference>
<dbReference type="InterPro" id="IPR017853">
    <property type="entry name" value="GH"/>
</dbReference>
<evidence type="ECO:0000313" key="5">
    <source>
        <dbReference type="Proteomes" id="UP001596282"/>
    </source>
</evidence>
<keyword evidence="2" id="KW-0326">Glycosidase</keyword>
<dbReference type="Gene3D" id="3.90.400.10">
    <property type="entry name" value="Oligo-1,6-glucosidase, Domain 2"/>
    <property type="match status" value="1"/>
</dbReference>
<proteinExistence type="predicted"/>
<organism evidence="4 5">
    <name type="scientific">Lactiplantibacillus daowaiensis</name>
    <dbReference type="NCBI Taxonomy" id="2559918"/>
    <lineage>
        <taxon>Bacteria</taxon>
        <taxon>Bacillati</taxon>
        <taxon>Bacillota</taxon>
        <taxon>Bacilli</taxon>
        <taxon>Lactobacillales</taxon>
        <taxon>Lactobacillaceae</taxon>
        <taxon>Lactiplantibacillus</taxon>
    </lineage>
</organism>
<name>A0ABW1RYW9_9LACO</name>
<dbReference type="PANTHER" id="PTHR10357:SF210">
    <property type="entry name" value="MALTODEXTRIN GLUCOSIDASE"/>
    <property type="match status" value="1"/>
</dbReference>
<evidence type="ECO:0000256" key="1">
    <source>
        <dbReference type="ARBA" id="ARBA00022801"/>
    </source>
</evidence>
<feature type="domain" description="Glycosyl hydrolase family 13 catalytic" evidence="3">
    <location>
        <begin position="137"/>
        <end position="520"/>
    </location>
</feature>
<dbReference type="SUPFAM" id="SSF51445">
    <property type="entry name" value="(Trans)glycosidases"/>
    <property type="match status" value="1"/>
</dbReference>
<keyword evidence="1 4" id="KW-0378">Hydrolase</keyword>
<keyword evidence="5" id="KW-1185">Reference proteome</keyword>
<dbReference type="RefSeq" id="WP_137628346.1">
    <property type="nucleotide sequence ID" value="NZ_BJDJ01000008.1"/>
</dbReference>
<evidence type="ECO:0000256" key="2">
    <source>
        <dbReference type="ARBA" id="ARBA00023295"/>
    </source>
</evidence>
<dbReference type="SMART" id="SM00642">
    <property type="entry name" value="Aamy"/>
    <property type="match status" value="1"/>
</dbReference>
<comment type="caution">
    <text evidence="4">The sequence shown here is derived from an EMBL/GenBank/DDBJ whole genome shotgun (WGS) entry which is preliminary data.</text>
</comment>
<dbReference type="InterPro" id="IPR013783">
    <property type="entry name" value="Ig-like_fold"/>
</dbReference>
<dbReference type="Gene3D" id="2.60.40.10">
    <property type="entry name" value="Immunoglobulins"/>
    <property type="match status" value="1"/>
</dbReference>
<dbReference type="InterPro" id="IPR006047">
    <property type="entry name" value="GH13_cat_dom"/>
</dbReference>
<accession>A0ABW1RYW9</accession>
<dbReference type="Proteomes" id="UP001596282">
    <property type="component" value="Unassembled WGS sequence"/>
</dbReference>
<reference evidence="5" key="1">
    <citation type="journal article" date="2019" name="Int. J. Syst. Evol. Microbiol.">
        <title>The Global Catalogue of Microorganisms (GCM) 10K type strain sequencing project: providing services to taxonomists for standard genome sequencing and annotation.</title>
        <authorList>
            <consortium name="The Broad Institute Genomics Platform"/>
            <consortium name="The Broad Institute Genome Sequencing Center for Infectious Disease"/>
            <person name="Wu L."/>
            <person name="Ma J."/>
        </authorList>
    </citation>
    <scope>NUCLEOTIDE SEQUENCE [LARGE SCALE GENOMIC DNA]</scope>
    <source>
        <strain evidence="5">CCM 8933</strain>
    </source>
</reference>